<name>A0ABY6H334_9GAMM</name>
<dbReference type="EMBL" id="CP103300">
    <property type="protein sequence ID" value="UYM18643.1"/>
    <property type="molecule type" value="Genomic_DNA"/>
</dbReference>
<keyword evidence="2" id="KW-1185">Reference proteome</keyword>
<gene>
    <name evidence="1" type="ORF">NX720_12315</name>
</gene>
<accession>A0ABY6H334</accession>
<dbReference type="Proteomes" id="UP001163255">
    <property type="component" value="Chromosome"/>
</dbReference>
<proteinExistence type="predicted"/>
<sequence length="60" mass="6922">MPHLIASLFAVIRQNECFPYLDQPDCYKHQYHGHSLKVISALHTLTRKYVPPIAQEVMAT</sequence>
<organism evidence="1 2">
    <name type="scientific">Endozoicomonas euniceicola</name>
    <dbReference type="NCBI Taxonomy" id="1234143"/>
    <lineage>
        <taxon>Bacteria</taxon>
        <taxon>Pseudomonadati</taxon>
        <taxon>Pseudomonadota</taxon>
        <taxon>Gammaproteobacteria</taxon>
        <taxon>Oceanospirillales</taxon>
        <taxon>Endozoicomonadaceae</taxon>
        <taxon>Endozoicomonas</taxon>
    </lineage>
</organism>
<evidence type="ECO:0000313" key="2">
    <source>
        <dbReference type="Proteomes" id="UP001163255"/>
    </source>
</evidence>
<evidence type="ECO:0000313" key="1">
    <source>
        <dbReference type="EMBL" id="UYM18643.1"/>
    </source>
</evidence>
<dbReference type="RefSeq" id="WP_262601398.1">
    <property type="nucleotide sequence ID" value="NZ_CP103300.1"/>
</dbReference>
<protein>
    <submittedName>
        <fullName evidence="1">Uncharacterized protein</fullName>
    </submittedName>
</protein>
<reference evidence="1" key="1">
    <citation type="submission" date="2022-10" db="EMBL/GenBank/DDBJ databases">
        <title>Completed Genome Sequence of two octocoral isolated bacterium, Endozoicomonas euniceicola EF212T and Endozoicomonas gorgoniicola PS125T.</title>
        <authorList>
            <person name="Chiou Y.-J."/>
            <person name="Chen Y.-H."/>
        </authorList>
    </citation>
    <scope>NUCLEOTIDE SEQUENCE</scope>
    <source>
        <strain evidence="1">EF212</strain>
    </source>
</reference>